<feature type="transmembrane region" description="Helical" evidence="7">
    <location>
        <begin position="137"/>
        <end position="159"/>
    </location>
</feature>
<comment type="similarity">
    <text evidence="7">Belongs to the binding-protein-dependent transport system permease family.</text>
</comment>
<dbReference type="OrthoDB" id="9804353at2"/>
<evidence type="ECO:0000256" key="5">
    <source>
        <dbReference type="ARBA" id="ARBA00022989"/>
    </source>
</evidence>
<comment type="subcellular location">
    <subcellularLocation>
        <location evidence="1 7">Cell membrane</location>
        <topology evidence="1 7">Multi-pass membrane protein</topology>
    </subcellularLocation>
</comment>
<keyword evidence="12" id="KW-1185">Reference proteome</keyword>
<keyword evidence="3" id="KW-1003">Cell membrane</keyword>
<dbReference type="EMBL" id="LGIQ01000002">
    <property type="protein sequence ID" value="KNB74681.1"/>
    <property type="molecule type" value="Genomic_DNA"/>
</dbReference>
<keyword evidence="4 7" id="KW-0812">Transmembrane</keyword>
<dbReference type="InterPro" id="IPR000515">
    <property type="entry name" value="MetI-like"/>
</dbReference>
<dbReference type="GO" id="GO:0005886">
    <property type="term" value="C:plasma membrane"/>
    <property type="evidence" value="ECO:0007669"/>
    <property type="project" value="UniProtKB-SubCell"/>
</dbReference>
<evidence type="ECO:0000256" key="3">
    <source>
        <dbReference type="ARBA" id="ARBA00022475"/>
    </source>
</evidence>
<dbReference type="InterPro" id="IPR035906">
    <property type="entry name" value="MetI-like_sf"/>
</dbReference>
<evidence type="ECO:0000313" key="11">
    <source>
        <dbReference type="Proteomes" id="UP000036834"/>
    </source>
</evidence>
<evidence type="ECO:0000256" key="2">
    <source>
        <dbReference type="ARBA" id="ARBA00022448"/>
    </source>
</evidence>
<dbReference type="PROSITE" id="PS50928">
    <property type="entry name" value="ABC_TM1"/>
    <property type="match status" value="1"/>
</dbReference>
<dbReference type="RefSeq" id="WP_049736934.1">
    <property type="nucleotide sequence ID" value="NZ_BJON01000006.1"/>
</dbReference>
<dbReference type="PATRIC" id="fig|54915.3.peg.5793"/>
<protein>
    <submittedName>
        <fullName evidence="9">Membrane protein</fullName>
    </submittedName>
</protein>
<reference evidence="9 12" key="3">
    <citation type="submission" date="2019-06" db="EMBL/GenBank/DDBJ databases">
        <title>Whole genome shotgun sequence of Brevibacillus reuszeri NBRC 15719.</title>
        <authorList>
            <person name="Hosoyama A."/>
            <person name="Uohara A."/>
            <person name="Ohji S."/>
            <person name="Ichikawa N."/>
        </authorList>
    </citation>
    <scope>NUCLEOTIDE SEQUENCE [LARGE SCALE GENOMIC DNA]</scope>
    <source>
        <strain evidence="9 12">NBRC 15719</strain>
    </source>
</reference>
<dbReference type="CDD" id="cd06261">
    <property type="entry name" value="TM_PBP2"/>
    <property type="match status" value="1"/>
</dbReference>
<evidence type="ECO:0000256" key="4">
    <source>
        <dbReference type="ARBA" id="ARBA00022692"/>
    </source>
</evidence>
<evidence type="ECO:0000259" key="8">
    <source>
        <dbReference type="PROSITE" id="PS50928"/>
    </source>
</evidence>
<dbReference type="EMBL" id="BJON01000006">
    <property type="protein sequence ID" value="GED67668.1"/>
    <property type="molecule type" value="Genomic_DNA"/>
</dbReference>
<feature type="transmembrane region" description="Helical" evidence="7">
    <location>
        <begin position="71"/>
        <end position="97"/>
    </location>
</feature>
<reference evidence="11" key="1">
    <citation type="submission" date="2015-07" db="EMBL/GenBank/DDBJ databases">
        <title>Genome sequencing project for genomic taxonomy and phylogenomics of Bacillus-like bacteria.</title>
        <authorList>
            <person name="Liu B."/>
            <person name="Wang J."/>
            <person name="Zhu Y."/>
            <person name="Liu G."/>
            <person name="Chen Q."/>
            <person name="Chen Z."/>
            <person name="Lan J."/>
            <person name="Che J."/>
            <person name="Ge C."/>
            <person name="Shi H."/>
            <person name="Pan Z."/>
            <person name="Liu X."/>
        </authorList>
    </citation>
    <scope>NUCLEOTIDE SEQUENCE [LARGE SCALE GENOMIC DNA]</scope>
    <source>
        <strain evidence="11">DSM 9887</strain>
    </source>
</reference>
<dbReference type="Proteomes" id="UP000036834">
    <property type="component" value="Unassembled WGS sequence"/>
</dbReference>
<evidence type="ECO:0000256" key="6">
    <source>
        <dbReference type="ARBA" id="ARBA00023136"/>
    </source>
</evidence>
<comment type="caution">
    <text evidence="10">The sequence shown here is derived from an EMBL/GenBank/DDBJ whole genome shotgun (WGS) entry which is preliminary data.</text>
</comment>
<evidence type="ECO:0000256" key="7">
    <source>
        <dbReference type="RuleBase" id="RU363032"/>
    </source>
</evidence>
<organism evidence="10 11">
    <name type="scientific">Brevibacillus reuszeri</name>
    <dbReference type="NCBI Taxonomy" id="54915"/>
    <lineage>
        <taxon>Bacteria</taxon>
        <taxon>Bacillati</taxon>
        <taxon>Bacillota</taxon>
        <taxon>Bacilli</taxon>
        <taxon>Bacillales</taxon>
        <taxon>Paenibacillaceae</taxon>
        <taxon>Brevibacillus</taxon>
    </lineage>
</organism>
<keyword evidence="5 7" id="KW-1133">Transmembrane helix</keyword>
<dbReference type="STRING" id="54915.ADS79_03085"/>
<sequence length="264" mass="29185">MELIRTKSKRVQRDRASIMHSLSPILLFVGLYLLLEIIIRTAGISRTVLPTPTGILVETIRNFGSDIWPHFVFTLKVVVIGFIVATILGMTLAGLFSQYDLIVKAVSPFIILLVVTPMITIVPLFMLWLGFDPNIRILVVILQAAPIIMLNTLSGFTSVETEKLELMRSMGAGRLQTFFKLILPNAMPQVFTGIKLGCIFSTIGAISADFVGGSVGLGFRILQYSGLVMTEMTYGTILIVALIGIVLYQLVSFAESKFIVWRKK</sequence>
<feature type="transmembrane region" description="Helical" evidence="7">
    <location>
        <begin position="196"/>
        <end position="222"/>
    </location>
</feature>
<evidence type="ECO:0000256" key="1">
    <source>
        <dbReference type="ARBA" id="ARBA00004651"/>
    </source>
</evidence>
<evidence type="ECO:0000313" key="12">
    <source>
        <dbReference type="Proteomes" id="UP000319578"/>
    </source>
</evidence>
<name>A0A0K9Z172_9BACL</name>
<feature type="transmembrane region" description="Helical" evidence="7">
    <location>
        <begin position="234"/>
        <end position="254"/>
    </location>
</feature>
<evidence type="ECO:0000313" key="9">
    <source>
        <dbReference type="EMBL" id="GED67668.1"/>
    </source>
</evidence>
<reference evidence="10" key="2">
    <citation type="submission" date="2015-07" db="EMBL/GenBank/DDBJ databases">
        <title>MeaNS - Measles Nucleotide Surveillance Program.</title>
        <authorList>
            <person name="Tran T."/>
            <person name="Druce J."/>
        </authorList>
    </citation>
    <scope>NUCLEOTIDE SEQUENCE</scope>
    <source>
        <strain evidence="10">DSM 9887</strain>
    </source>
</reference>
<feature type="transmembrane region" description="Helical" evidence="7">
    <location>
        <begin position="109"/>
        <end position="131"/>
    </location>
</feature>
<dbReference type="AlphaFoldDB" id="A0A0K9Z172"/>
<keyword evidence="2 7" id="KW-0813">Transport</keyword>
<dbReference type="SUPFAM" id="SSF161098">
    <property type="entry name" value="MetI-like"/>
    <property type="match status" value="1"/>
</dbReference>
<dbReference type="Gene3D" id="1.10.3720.10">
    <property type="entry name" value="MetI-like"/>
    <property type="match status" value="1"/>
</dbReference>
<dbReference type="Proteomes" id="UP000319578">
    <property type="component" value="Unassembled WGS sequence"/>
</dbReference>
<accession>A0A0K9Z172</accession>
<feature type="domain" description="ABC transmembrane type-1" evidence="8">
    <location>
        <begin position="71"/>
        <end position="255"/>
    </location>
</feature>
<gene>
    <name evidence="10" type="ORF">ADS79_03085</name>
    <name evidence="9" type="ORF">BRE01_13700</name>
</gene>
<evidence type="ECO:0000313" key="10">
    <source>
        <dbReference type="EMBL" id="KNB74681.1"/>
    </source>
</evidence>
<dbReference type="PANTHER" id="PTHR30151">
    <property type="entry name" value="ALKANE SULFONATE ABC TRANSPORTER-RELATED, MEMBRANE SUBUNIT"/>
    <property type="match status" value="1"/>
</dbReference>
<dbReference type="PANTHER" id="PTHR30151:SF20">
    <property type="entry name" value="ABC TRANSPORTER PERMEASE PROTEIN HI_0355-RELATED"/>
    <property type="match status" value="1"/>
</dbReference>
<proteinExistence type="inferred from homology"/>
<dbReference type="GO" id="GO:0055085">
    <property type="term" value="P:transmembrane transport"/>
    <property type="evidence" value="ECO:0007669"/>
    <property type="project" value="InterPro"/>
</dbReference>
<dbReference type="Pfam" id="PF00528">
    <property type="entry name" value="BPD_transp_1"/>
    <property type="match status" value="1"/>
</dbReference>
<feature type="transmembrane region" description="Helical" evidence="7">
    <location>
        <begin position="21"/>
        <end position="39"/>
    </location>
</feature>
<keyword evidence="6 7" id="KW-0472">Membrane</keyword>